<dbReference type="InterPro" id="IPR002403">
    <property type="entry name" value="Cyt_P450_E_grp-IV"/>
</dbReference>
<protein>
    <recommendedName>
        <fullName evidence="12">Cytochrome P450</fullName>
    </recommendedName>
</protein>
<evidence type="ECO:0000256" key="7">
    <source>
        <dbReference type="PIRSR" id="PIRSR602403-1"/>
    </source>
</evidence>
<keyword evidence="6 8" id="KW-0503">Monooxygenase</keyword>
<dbReference type="OMA" id="MHPGVAM"/>
<proteinExistence type="inferred from homology"/>
<dbReference type="GO" id="GO:0004497">
    <property type="term" value="F:monooxygenase activity"/>
    <property type="evidence" value="ECO:0007669"/>
    <property type="project" value="UniProtKB-KW"/>
</dbReference>
<keyword evidence="9" id="KW-1133">Transmembrane helix</keyword>
<organism evidence="10 11">
    <name type="scientific">Pestalotiopsis fici (strain W106-1 / CGMCC3.15140)</name>
    <dbReference type="NCBI Taxonomy" id="1229662"/>
    <lineage>
        <taxon>Eukaryota</taxon>
        <taxon>Fungi</taxon>
        <taxon>Dikarya</taxon>
        <taxon>Ascomycota</taxon>
        <taxon>Pezizomycotina</taxon>
        <taxon>Sordariomycetes</taxon>
        <taxon>Xylariomycetidae</taxon>
        <taxon>Amphisphaeriales</taxon>
        <taxon>Sporocadaceae</taxon>
        <taxon>Pestalotiopsis</taxon>
    </lineage>
</organism>
<evidence type="ECO:0000256" key="8">
    <source>
        <dbReference type="RuleBase" id="RU000461"/>
    </source>
</evidence>
<evidence type="ECO:0000256" key="6">
    <source>
        <dbReference type="ARBA" id="ARBA00023033"/>
    </source>
</evidence>
<evidence type="ECO:0000256" key="5">
    <source>
        <dbReference type="ARBA" id="ARBA00023004"/>
    </source>
</evidence>
<dbReference type="PANTHER" id="PTHR24305">
    <property type="entry name" value="CYTOCHROME P450"/>
    <property type="match status" value="1"/>
</dbReference>
<dbReference type="EMBL" id="KI912119">
    <property type="protein sequence ID" value="ETS74955.1"/>
    <property type="molecule type" value="Genomic_DNA"/>
</dbReference>
<dbReference type="eggNOG" id="KOG0158">
    <property type="taxonomic scope" value="Eukaryota"/>
</dbReference>
<comment type="similarity">
    <text evidence="2 8">Belongs to the cytochrome P450 family.</text>
</comment>
<feature type="transmembrane region" description="Helical" evidence="9">
    <location>
        <begin position="15"/>
        <end position="32"/>
    </location>
</feature>
<dbReference type="InParanoid" id="W3WM01"/>
<dbReference type="InterPro" id="IPR017972">
    <property type="entry name" value="Cyt_P450_CS"/>
</dbReference>
<dbReference type="InterPro" id="IPR050121">
    <property type="entry name" value="Cytochrome_P450_monoxygenase"/>
</dbReference>
<keyword evidence="4 7" id="KW-0479">Metal-binding</keyword>
<keyword evidence="8" id="KW-0560">Oxidoreductase</keyword>
<evidence type="ECO:0000313" key="10">
    <source>
        <dbReference type="EMBL" id="ETS74955.1"/>
    </source>
</evidence>
<keyword evidence="11" id="KW-1185">Reference proteome</keyword>
<dbReference type="KEGG" id="pfy:PFICI_13439"/>
<evidence type="ECO:0008006" key="12">
    <source>
        <dbReference type="Google" id="ProtNLM"/>
    </source>
</evidence>
<dbReference type="PROSITE" id="PS00086">
    <property type="entry name" value="CYTOCHROME_P450"/>
    <property type="match status" value="1"/>
</dbReference>
<dbReference type="STRING" id="1229662.W3WM01"/>
<dbReference type="AlphaFoldDB" id="W3WM01"/>
<dbReference type="GO" id="GO:0005506">
    <property type="term" value="F:iron ion binding"/>
    <property type="evidence" value="ECO:0007669"/>
    <property type="project" value="InterPro"/>
</dbReference>
<keyword evidence="9" id="KW-0472">Membrane</keyword>
<keyword evidence="9" id="KW-0812">Transmembrane</keyword>
<dbReference type="InterPro" id="IPR001128">
    <property type="entry name" value="Cyt_P450"/>
</dbReference>
<keyword evidence="5 7" id="KW-0408">Iron</keyword>
<feature type="binding site" description="axial binding residue" evidence="7">
    <location>
        <position position="474"/>
    </location>
    <ligand>
        <name>heme</name>
        <dbReference type="ChEBI" id="CHEBI:30413"/>
    </ligand>
    <ligandPart>
        <name>Fe</name>
        <dbReference type="ChEBI" id="CHEBI:18248"/>
    </ligandPart>
</feature>
<dbReference type="Gene3D" id="1.10.630.10">
    <property type="entry name" value="Cytochrome P450"/>
    <property type="match status" value="1"/>
</dbReference>
<dbReference type="InterPro" id="IPR036396">
    <property type="entry name" value="Cyt_P450_sf"/>
</dbReference>
<evidence type="ECO:0000256" key="2">
    <source>
        <dbReference type="ARBA" id="ARBA00010617"/>
    </source>
</evidence>
<dbReference type="PRINTS" id="PR00465">
    <property type="entry name" value="EP450IV"/>
</dbReference>
<dbReference type="HOGENOM" id="CLU_001570_14_0_1"/>
<evidence type="ECO:0000256" key="4">
    <source>
        <dbReference type="ARBA" id="ARBA00022723"/>
    </source>
</evidence>
<dbReference type="GO" id="GO:0020037">
    <property type="term" value="F:heme binding"/>
    <property type="evidence" value="ECO:0007669"/>
    <property type="project" value="InterPro"/>
</dbReference>
<dbReference type="PANTHER" id="PTHR24305:SF232">
    <property type="entry name" value="P450, PUTATIVE (EUROFUNG)-RELATED"/>
    <property type="match status" value="1"/>
</dbReference>
<evidence type="ECO:0000256" key="3">
    <source>
        <dbReference type="ARBA" id="ARBA00022617"/>
    </source>
</evidence>
<dbReference type="OrthoDB" id="3934656at2759"/>
<accession>W3WM01</accession>
<dbReference type="GO" id="GO:0016705">
    <property type="term" value="F:oxidoreductase activity, acting on paired donors, with incorporation or reduction of molecular oxygen"/>
    <property type="evidence" value="ECO:0007669"/>
    <property type="project" value="InterPro"/>
</dbReference>
<dbReference type="CDD" id="cd11060">
    <property type="entry name" value="CYP57A1-like"/>
    <property type="match status" value="1"/>
</dbReference>
<sequence>MSYQFQVLAVVRENFSLVLLSLPLILLFWYLWTAFRSPLRQYPGPLLAKWTNLWRLYHVSTGNSHQVFHDLHKKYGPIVRLGPNLLDLDYPELIKTIYNIQGNWKKTEMYHGSSAKAEGKIIYNLFSETNQHEHSRQKRPIAKLYSATGVLALETHMDQMIQKLCEVLATQSSDKTGEGKVLDLGEWLLYFAWDLVGEITFSQPIGYLDKGHDFDGTLANADQTMDYFAMVAQMPFLDYIFDKNPVCKFFGPPGFATITQISIRHLLDRYAGKDGSYHDASQPDYLDHFIEAKKLHPDIVDDAQIISYLMINMIAGADTTAITMRAVFYYALKDPAIWTRLEDEVLGSPQQHHHHHHDATPLSLKDARRLPYLDAVIREAMRIHPGVGMSLERYVPPEGLRLPNGQYVPAGSVVGINPWVVHRNPAVFGADPDMFKPERWLRDDARGETEDAYQSRLRRMNQADLTFGAGSRVCIGKHISTMEVLKVIPSLISQFRFELDDPKKEWNVVNSFFVRQTGLKVRIQRR</sequence>
<dbReference type="Pfam" id="PF00067">
    <property type="entry name" value="p450"/>
    <property type="match status" value="1"/>
</dbReference>
<dbReference type="PRINTS" id="PR00385">
    <property type="entry name" value="P450"/>
</dbReference>
<dbReference type="RefSeq" id="XP_007840211.1">
    <property type="nucleotide sequence ID" value="XM_007842020.1"/>
</dbReference>
<dbReference type="GeneID" id="19278452"/>
<evidence type="ECO:0000313" key="11">
    <source>
        <dbReference type="Proteomes" id="UP000030651"/>
    </source>
</evidence>
<comment type="cofactor">
    <cofactor evidence="1 7">
        <name>heme</name>
        <dbReference type="ChEBI" id="CHEBI:30413"/>
    </cofactor>
</comment>
<evidence type="ECO:0000256" key="1">
    <source>
        <dbReference type="ARBA" id="ARBA00001971"/>
    </source>
</evidence>
<name>W3WM01_PESFW</name>
<dbReference type="SUPFAM" id="SSF48264">
    <property type="entry name" value="Cytochrome P450"/>
    <property type="match status" value="1"/>
</dbReference>
<evidence type="ECO:0000256" key="9">
    <source>
        <dbReference type="SAM" id="Phobius"/>
    </source>
</evidence>
<keyword evidence="3 7" id="KW-0349">Heme</keyword>
<reference evidence="11" key="1">
    <citation type="journal article" date="2015" name="BMC Genomics">
        <title>Genomic and transcriptomic analysis of the endophytic fungus Pestalotiopsis fici reveals its lifestyle and high potential for synthesis of natural products.</title>
        <authorList>
            <person name="Wang X."/>
            <person name="Zhang X."/>
            <person name="Liu L."/>
            <person name="Xiang M."/>
            <person name="Wang W."/>
            <person name="Sun X."/>
            <person name="Che Y."/>
            <person name="Guo L."/>
            <person name="Liu G."/>
            <person name="Guo L."/>
            <person name="Wang C."/>
            <person name="Yin W.B."/>
            <person name="Stadler M."/>
            <person name="Zhang X."/>
            <person name="Liu X."/>
        </authorList>
    </citation>
    <scope>NUCLEOTIDE SEQUENCE [LARGE SCALE GENOMIC DNA]</scope>
    <source>
        <strain evidence="11">W106-1 / CGMCC3.15140</strain>
    </source>
</reference>
<dbReference type="Proteomes" id="UP000030651">
    <property type="component" value="Unassembled WGS sequence"/>
</dbReference>
<gene>
    <name evidence="10" type="ORF">PFICI_13439</name>
</gene>